<dbReference type="KEGG" id="meme:HYG87_09805"/>
<evidence type="ECO:0000256" key="7">
    <source>
        <dbReference type="HAMAP-Rule" id="MF_00701"/>
    </source>
</evidence>
<dbReference type="Pfam" id="PF04104">
    <property type="entry name" value="DNA_primase_lrg"/>
    <property type="match status" value="1"/>
</dbReference>
<dbReference type="RefSeq" id="WP_211532988.1">
    <property type="nucleotide sequence ID" value="NZ_CP058560.1"/>
</dbReference>
<protein>
    <recommendedName>
        <fullName evidence="7">DNA primase large subunit PriL</fullName>
    </recommendedName>
</protein>
<evidence type="ECO:0000256" key="3">
    <source>
        <dbReference type="ARBA" id="ARBA00022705"/>
    </source>
</evidence>
<dbReference type="AlphaFoldDB" id="A0A8T8KFH5"/>
<evidence type="ECO:0000256" key="5">
    <source>
        <dbReference type="ARBA" id="ARBA00023004"/>
    </source>
</evidence>
<dbReference type="GeneID" id="64821060"/>
<keyword evidence="6 7" id="KW-0411">Iron-sulfur</keyword>
<evidence type="ECO:0000313" key="10">
    <source>
        <dbReference type="EMBL" id="QUH24031.1"/>
    </source>
</evidence>
<dbReference type="Proteomes" id="UP000681041">
    <property type="component" value="Chromosome"/>
</dbReference>
<proteinExistence type="inferred from homology"/>
<feature type="domain" description="DNA primase large subunit C-terminal" evidence="9">
    <location>
        <begin position="274"/>
        <end position="403"/>
    </location>
</feature>
<name>A0A8T8KFH5_9EURY</name>
<evidence type="ECO:0000256" key="6">
    <source>
        <dbReference type="ARBA" id="ARBA00023014"/>
    </source>
</evidence>
<accession>A0A8T8KFH5</accession>
<dbReference type="NCBIfam" id="NF003051">
    <property type="entry name" value="PRK03968.1"/>
    <property type="match status" value="1"/>
</dbReference>
<evidence type="ECO:0000256" key="1">
    <source>
        <dbReference type="ARBA" id="ARBA00022485"/>
    </source>
</evidence>
<comment type="similarity">
    <text evidence="7">Belongs to the eukaryotic-type primase large subunit family.</text>
</comment>
<feature type="binding site" evidence="7">
    <location>
        <position position="405"/>
    </location>
    <ligand>
        <name>[4Fe-4S] cluster</name>
        <dbReference type="ChEBI" id="CHEBI:49883"/>
    </ligand>
</feature>
<comment type="cofactor">
    <cofactor evidence="7">
        <name>[4Fe-4S] cluster</name>
        <dbReference type="ChEBI" id="CHEBI:49883"/>
    </cofactor>
    <text evidence="7">Binds 1 [4Fe-4S] cluster.</text>
</comment>
<feature type="binding site" evidence="7">
    <location>
        <position position="394"/>
    </location>
    <ligand>
        <name>[4Fe-4S] cluster</name>
        <dbReference type="ChEBI" id="CHEBI:49883"/>
    </ligand>
</feature>
<feature type="region of interest" description="Disordered" evidence="8">
    <location>
        <begin position="426"/>
        <end position="448"/>
    </location>
</feature>
<dbReference type="OrthoDB" id="46081at2157"/>
<comment type="subunit">
    <text evidence="7">Heterodimer of a small subunit (PriS) and a large subunit (PriL).</text>
</comment>
<dbReference type="InterPro" id="IPR058560">
    <property type="entry name" value="DNA_primase_C"/>
</dbReference>
<dbReference type="EMBL" id="CP058560">
    <property type="protein sequence ID" value="QUH24031.1"/>
    <property type="molecule type" value="Genomic_DNA"/>
</dbReference>
<dbReference type="GO" id="GO:1990077">
    <property type="term" value="C:primosome complex"/>
    <property type="evidence" value="ECO:0007669"/>
    <property type="project" value="UniProtKB-KW"/>
</dbReference>
<dbReference type="InterPro" id="IPR023642">
    <property type="entry name" value="DNA_primase_lsu_PriL"/>
</dbReference>
<dbReference type="GO" id="GO:0006269">
    <property type="term" value="P:DNA replication, synthesis of primer"/>
    <property type="evidence" value="ECO:0007669"/>
    <property type="project" value="UniProtKB-UniRule"/>
</dbReference>
<keyword evidence="1 7" id="KW-0004">4Fe-4S</keyword>
<dbReference type="GO" id="GO:0003899">
    <property type="term" value="F:DNA-directed RNA polymerase activity"/>
    <property type="evidence" value="ECO:0007669"/>
    <property type="project" value="InterPro"/>
</dbReference>
<evidence type="ECO:0000259" key="9">
    <source>
        <dbReference type="Pfam" id="PF04104"/>
    </source>
</evidence>
<organism evidence="10 11">
    <name type="scientific">Methanobacterium alkalithermotolerans</name>
    <dbReference type="NCBI Taxonomy" id="2731220"/>
    <lineage>
        <taxon>Archaea</taxon>
        <taxon>Methanobacteriati</taxon>
        <taxon>Methanobacteriota</taxon>
        <taxon>Methanomada group</taxon>
        <taxon>Methanobacteria</taxon>
        <taxon>Methanobacteriales</taxon>
        <taxon>Methanobacteriaceae</taxon>
        <taxon>Methanobacterium</taxon>
    </lineage>
</organism>
<sequence>MVLLSFLNPFSEEAEQIVREKSSLEELFNKNKDLIDIIAHTNSQNISNDELIPHTLAELAVKRLEWFVRKKNDKKYDHNDYSFLMNPDMAIYDIISFYIAAQSIGIRFNPNSRESRVFIESQGQLVQERLEKLSTSLRKEVVAKLLNQLIPLDNISWTSLGELFGSRKINLTDLIIDQGEVILDKEDFIYRFSDKIIGRVPEKMYDILIGDQIKELIINRMIMQNTENYLLKVHEMASNIEAHPSLIVIADEISKMLKERTSIFSGSGDIQASKLVGEAFPPCIKNTIDGVSSGNRNDAIVLLLTSFISYARLYPSVFKNETNLKISDLDKGLKITNNEILPVIYEAAGRCTPPLFEDDPQEKLNITAKLGFGVHRVPDLNNEGESKWYTPMSCEKIKIHLPVLCKPDKDCKKISNPLSYYNRRKWIMNQSPDSKSPEEKDKSTKKED</sequence>
<keyword evidence="3 7" id="KW-0235">DNA replication</keyword>
<keyword evidence="4 7" id="KW-0479">Metal-binding</keyword>
<feature type="binding site" evidence="7">
    <location>
        <position position="283"/>
    </location>
    <ligand>
        <name>[4Fe-4S] cluster</name>
        <dbReference type="ChEBI" id="CHEBI:49883"/>
    </ligand>
</feature>
<feature type="compositionally biased region" description="Basic and acidic residues" evidence="8">
    <location>
        <begin position="435"/>
        <end position="448"/>
    </location>
</feature>
<gene>
    <name evidence="7 10" type="primary">priL</name>
    <name evidence="10" type="ORF">HYG87_09805</name>
</gene>
<evidence type="ECO:0000256" key="2">
    <source>
        <dbReference type="ARBA" id="ARBA00022515"/>
    </source>
</evidence>
<dbReference type="GO" id="GO:0051539">
    <property type="term" value="F:4 iron, 4 sulfur cluster binding"/>
    <property type="evidence" value="ECO:0007669"/>
    <property type="project" value="UniProtKB-UniRule"/>
</dbReference>
<keyword evidence="5 7" id="KW-0408">Iron</keyword>
<dbReference type="GO" id="GO:0046872">
    <property type="term" value="F:metal ion binding"/>
    <property type="evidence" value="ECO:0007669"/>
    <property type="project" value="UniProtKB-KW"/>
</dbReference>
<keyword evidence="11" id="KW-1185">Reference proteome</keyword>
<evidence type="ECO:0000256" key="4">
    <source>
        <dbReference type="ARBA" id="ARBA00022723"/>
    </source>
</evidence>
<feature type="binding site" evidence="7">
    <location>
        <position position="411"/>
    </location>
    <ligand>
        <name>[4Fe-4S] cluster</name>
        <dbReference type="ChEBI" id="CHEBI:49883"/>
    </ligand>
</feature>
<keyword evidence="2 7" id="KW-0639">Primosome</keyword>
<comment type="function">
    <text evidence="7">Regulatory subunit of DNA primase, an RNA polymerase that catalyzes the synthesis of short RNA molecules used as primers for DNA polymerase during DNA replication. Stabilizes and modulates the activity of the small subunit, increasing the rate of DNA synthesis, and conferring RNA synthesis capability. The DNA polymerase activity may enable DNA primase to also catalyze primer extension after primer synthesis. May also play a role in DNA repair.</text>
</comment>
<evidence type="ECO:0000313" key="11">
    <source>
        <dbReference type="Proteomes" id="UP000681041"/>
    </source>
</evidence>
<dbReference type="HAMAP" id="MF_00701">
    <property type="entry name" value="DNA_primase_lrg_arc"/>
    <property type="match status" value="1"/>
</dbReference>
<dbReference type="SUPFAM" id="SSF140914">
    <property type="entry name" value="PriB N-terminal domain-like"/>
    <property type="match status" value="1"/>
</dbReference>
<reference evidence="10" key="1">
    <citation type="submission" date="2020-07" db="EMBL/GenBank/DDBJ databases">
        <title>Methanobacterium. sp. MethCan genome.</title>
        <authorList>
            <person name="Postec A."/>
            <person name="Quemeneur M."/>
        </authorList>
    </citation>
    <scope>NUCLEOTIDE SEQUENCE</scope>
    <source>
        <strain evidence="10">MethCAN</strain>
    </source>
</reference>
<evidence type="ECO:0000256" key="8">
    <source>
        <dbReference type="SAM" id="MobiDB-lite"/>
    </source>
</evidence>